<keyword evidence="2 7" id="KW-0813">Transport</keyword>
<feature type="transmembrane region" description="Helical" evidence="7">
    <location>
        <begin position="188"/>
        <end position="207"/>
    </location>
</feature>
<dbReference type="InterPro" id="IPR035906">
    <property type="entry name" value="MetI-like_sf"/>
</dbReference>
<dbReference type="PANTHER" id="PTHR30151:SF20">
    <property type="entry name" value="ABC TRANSPORTER PERMEASE PROTEIN HI_0355-RELATED"/>
    <property type="match status" value="1"/>
</dbReference>
<name>A0ABS1PWM2_9ACTN</name>
<evidence type="ECO:0000259" key="8">
    <source>
        <dbReference type="PROSITE" id="PS50928"/>
    </source>
</evidence>
<sequence length="253" mass="27583">MTTVAMPLKRQKRRPSVAIGSVLVLVVACAGWWIASRISFVIPDPSSTTRALFSNLGDPDYQRDMRVTAIAVAWAFALGTLIGALLGLVLGLSRTARLLFEPLVIGLNGMPKIVLYPMLLPVFHLGYGSKVVMGVLFSLFPVLINVAAGVRDVPEVYWKLSRSLNASRWQTLTAIVIPAIRRPLLTGIRLAVSLATVGVVLSEFFATQNGLGRTVLRAYGTGDYADMMATILLLISVSFTLSLALWRLERKTR</sequence>
<evidence type="ECO:0000313" key="9">
    <source>
        <dbReference type="EMBL" id="MBL1116454.1"/>
    </source>
</evidence>
<keyword evidence="5 7" id="KW-1133">Transmembrane helix</keyword>
<evidence type="ECO:0000256" key="6">
    <source>
        <dbReference type="ARBA" id="ARBA00023136"/>
    </source>
</evidence>
<gene>
    <name evidence="9" type="ORF">JK364_29280</name>
</gene>
<feature type="transmembrane region" description="Helical" evidence="7">
    <location>
        <begin position="67"/>
        <end position="91"/>
    </location>
</feature>
<dbReference type="Gene3D" id="1.10.3720.10">
    <property type="entry name" value="MetI-like"/>
    <property type="match status" value="1"/>
</dbReference>
<evidence type="ECO:0000256" key="2">
    <source>
        <dbReference type="ARBA" id="ARBA00022448"/>
    </source>
</evidence>
<dbReference type="EMBL" id="JAERRG010000013">
    <property type="protein sequence ID" value="MBL1116454.1"/>
    <property type="molecule type" value="Genomic_DNA"/>
</dbReference>
<dbReference type="CDD" id="cd06261">
    <property type="entry name" value="TM_PBP2"/>
    <property type="match status" value="1"/>
</dbReference>
<feature type="domain" description="ABC transmembrane type-1" evidence="8">
    <location>
        <begin position="65"/>
        <end position="245"/>
    </location>
</feature>
<feature type="transmembrane region" description="Helical" evidence="7">
    <location>
        <begin position="227"/>
        <end position="246"/>
    </location>
</feature>
<feature type="transmembrane region" description="Helical" evidence="7">
    <location>
        <begin position="16"/>
        <end position="35"/>
    </location>
</feature>
<proteinExistence type="inferred from homology"/>
<keyword evidence="10" id="KW-1185">Reference proteome</keyword>
<keyword evidence="4 7" id="KW-0812">Transmembrane</keyword>
<evidence type="ECO:0000256" key="1">
    <source>
        <dbReference type="ARBA" id="ARBA00004651"/>
    </source>
</evidence>
<keyword evidence="3" id="KW-1003">Cell membrane</keyword>
<evidence type="ECO:0000313" key="10">
    <source>
        <dbReference type="Proteomes" id="UP000621510"/>
    </source>
</evidence>
<dbReference type="Proteomes" id="UP000621510">
    <property type="component" value="Unassembled WGS sequence"/>
</dbReference>
<comment type="caution">
    <text evidence="9">The sequence shown here is derived from an EMBL/GenBank/DDBJ whole genome shotgun (WGS) entry which is preliminary data.</text>
</comment>
<evidence type="ECO:0000256" key="7">
    <source>
        <dbReference type="RuleBase" id="RU363032"/>
    </source>
</evidence>
<dbReference type="InterPro" id="IPR000515">
    <property type="entry name" value="MetI-like"/>
</dbReference>
<reference evidence="9 10" key="1">
    <citation type="submission" date="2021-01" db="EMBL/GenBank/DDBJ databases">
        <title>WGS of actinomycetes isolated from Thailand.</title>
        <authorList>
            <person name="Thawai C."/>
        </authorList>
    </citation>
    <scope>NUCLEOTIDE SEQUENCE [LARGE SCALE GENOMIC DNA]</scope>
    <source>
        <strain evidence="9 10">CA3R110</strain>
    </source>
</reference>
<protein>
    <submittedName>
        <fullName evidence="9">ABC transporter permease subunit</fullName>
    </submittedName>
</protein>
<dbReference type="Pfam" id="PF00528">
    <property type="entry name" value="BPD_transp_1"/>
    <property type="match status" value="1"/>
</dbReference>
<feature type="transmembrane region" description="Helical" evidence="7">
    <location>
        <begin position="98"/>
        <end position="119"/>
    </location>
</feature>
<dbReference type="PROSITE" id="PS50928">
    <property type="entry name" value="ABC_TM1"/>
    <property type="match status" value="1"/>
</dbReference>
<accession>A0ABS1PWM2</accession>
<evidence type="ECO:0000256" key="5">
    <source>
        <dbReference type="ARBA" id="ARBA00022989"/>
    </source>
</evidence>
<dbReference type="SUPFAM" id="SSF161098">
    <property type="entry name" value="MetI-like"/>
    <property type="match status" value="1"/>
</dbReference>
<dbReference type="PANTHER" id="PTHR30151">
    <property type="entry name" value="ALKANE SULFONATE ABC TRANSPORTER-RELATED, MEMBRANE SUBUNIT"/>
    <property type="match status" value="1"/>
</dbReference>
<feature type="transmembrane region" description="Helical" evidence="7">
    <location>
        <begin position="131"/>
        <end position="150"/>
    </location>
</feature>
<keyword evidence="6 7" id="KW-0472">Membrane</keyword>
<organism evidence="9 10">
    <name type="scientific">Streptomyces endocoffeicus</name>
    <dbReference type="NCBI Taxonomy" id="2898945"/>
    <lineage>
        <taxon>Bacteria</taxon>
        <taxon>Bacillati</taxon>
        <taxon>Actinomycetota</taxon>
        <taxon>Actinomycetes</taxon>
        <taxon>Kitasatosporales</taxon>
        <taxon>Streptomycetaceae</taxon>
        <taxon>Streptomyces</taxon>
    </lineage>
</organism>
<dbReference type="RefSeq" id="WP_201854337.1">
    <property type="nucleotide sequence ID" value="NZ_JAERRG010000013.1"/>
</dbReference>
<evidence type="ECO:0000256" key="4">
    <source>
        <dbReference type="ARBA" id="ARBA00022692"/>
    </source>
</evidence>
<comment type="subcellular location">
    <subcellularLocation>
        <location evidence="1 7">Cell membrane</location>
        <topology evidence="1 7">Multi-pass membrane protein</topology>
    </subcellularLocation>
</comment>
<evidence type="ECO:0000256" key="3">
    <source>
        <dbReference type="ARBA" id="ARBA00022475"/>
    </source>
</evidence>
<comment type="similarity">
    <text evidence="7">Belongs to the binding-protein-dependent transport system permease family.</text>
</comment>